<name>A0A5J4KST1_9CHLR</name>
<dbReference type="EMBL" id="BKZW01000001">
    <property type="protein sequence ID" value="GER88266.1"/>
    <property type="molecule type" value="Genomic_DNA"/>
</dbReference>
<protein>
    <submittedName>
        <fullName evidence="2">Uncharacterized protein</fullName>
    </submittedName>
</protein>
<keyword evidence="3" id="KW-1185">Reference proteome</keyword>
<evidence type="ECO:0000313" key="2">
    <source>
        <dbReference type="EMBL" id="GER88266.1"/>
    </source>
</evidence>
<sequence length="155" mass="17867">MHITYKDFMKTIAFYVLISILPLDKDIHRRAYYGYALLMLFLQTMYNVFTSRVSLLYVAQHKDKQAAQGFRVRKEWDTMLGAHEQRSEVARLLSQISSEYESAQRGLVGLSYGMSQHDFITARMENMGQLHTQLQSIVGDVAIAMIADRLNTIHS</sequence>
<evidence type="ECO:0000256" key="1">
    <source>
        <dbReference type="SAM" id="Phobius"/>
    </source>
</evidence>
<reference evidence="2 3" key="1">
    <citation type="submission" date="2019-10" db="EMBL/GenBank/DDBJ databases">
        <title>Dictyobacter vulcani sp. nov., within the class Ktedonobacteria, isolated from soil of volcanic Mt. Zao.</title>
        <authorList>
            <person name="Zheng Y."/>
            <person name="Wang C.M."/>
            <person name="Sakai Y."/>
            <person name="Abe K."/>
            <person name="Yokota A."/>
            <person name="Yabe S."/>
        </authorList>
    </citation>
    <scope>NUCLEOTIDE SEQUENCE [LARGE SCALE GENOMIC DNA]</scope>
    <source>
        <strain evidence="2 3">W12</strain>
    </source>
</reference>
<accession>A0A5J4KST1</accession>
<comment type="caution">
    <text evidence="2">The sequence shown here is derived from an EMBL/GenBank/DDBJ whole genome shotgun (WGS) entry which is preliminary data.</text>
</comment>
<proteinExistence type="predicted"/>
<keyword evidence="1" id="KW-1133">Transmembrane helix</keyword>
<dbReference type="Proteomes" id="UP000326912">
    <property type="component" value="Unassembled WGS sequence"/>
</dbReference>
<dbReference type="AlphaFoldDB" id="A0A5J4KST1"/>
<evidence type="ECO:0000313" key="3">
    <source>
        <dbReference type="Proteomes" id="UP000326912"/>
    </source>
</evidence>
<feature type="transmembrane region" description="Helical" evidence="1">
    <location>
        <begin position="32"/>
        <end position="49"/>
    </location>
</feature>
<keyword evidence="1" id="KW-0472">Membrane</keyword>
<organism evidence="2 3">
    <name type="scientific">Dictyobacter vulcani</name>
    <dbReference type="NCBI Taxonomy" id="2607529"/>
    <lineage>
        <taxon>Bacteria</taxon>
        <taxon>Bacillati</taxon>
        <taxon>Chloroflexota</taxon>
        <taxon>Ktedonobacteria</taxon>
        <taxon>Ktedonobacterales</taxon>
        <taxon>Dictyobacteraceae</taxon>
        <taxon>Dictyobacter</taxon>
    </lineage>
</organism>
<keyword evidence="1" id="KW-0812">Transmembrane</keyword>
<gene>
    <name evidence="2" type="ORF">KDW_24280</name>
</gene>